<dbReference type="SUPFAM" id="SSF47175">
    <property type="entry name" value="Cytochromes"/>
    <property type="match status" value="1"/>
</dbReference>
<dbReference type="InterPro" id="IPR012127">
    <property type="entry name" value="Cyt_c_prime"/>
</dbReference>
<dbReference type="Pfam" id="PF01322">
    <property type="entry name" value="Cytochrom_C_2"/>
    <property type="match status" value="1"/>
</dbReference>
<evidence type="ECO:0000256" key="2">
    <source>
        <dbReference type="ARBA" id="ARBA00022617"/>
    </source>
</evidence>
<evidence type="ECO:0000256" key="3">
    <source>
        <dbReference type="ARBA" id="ARBA00022723"/>
    </source>
</evidence>
<dbReference type="InterPro" id="IPR010980">
    <property type="entry name" value="Cyt_c/b562"/>
</dbReference>
<keyword evidence="2" id="KW-0349">Heme</keyword>
<keyword evidence="4" id="KW-0249">Electron transport</keyword>
<feature type="signal peptide" evidence="6">
    <location>
        <begin position="1"/>
        <end position="22"/>
    </location>
</feature>
<dbReference type="EMBL" id="JBHDIY010000002">
    <property type="protein sequence ID" value="MFL4471023.1"/>
    <property type="molecule type" value="Genomic_DNA"/>
</dbReference>
<keyword evidence="6" id="KW-0732">Signal</keyword>
<keyword evidence="5" id="KW-0408">Iron</keyword>
<evidence type="ECO:0000313" key="7">
    <source>
        <dbReference type="EMBL" id="MFL4471023.1"/>
    </source>
</evidence>
<protein>
    <submittedName>
        <fullName evidence="7">Cytochrome c</fullName>
    </submittedName>
</protein>
<dbReference type="Gene3D" id="1.20.120.10">
    <property type="entry name" value="Cytochrome c/b562"/>
    <property type="match status" value="1"/>
</dbReference>
<keyword evidence="8" id="KW-1185">Reference proteome</keyword>
<dbReference type="PROSITE" id="PS51009">
    <property type="entry name" value="CYTCII"/>
    <property type="match status" value="1"/>
</dbReference>
<evidence type="ECO:0000256" key="4">
    <source>
        <dbReference type="ARBA" id="ARBA00022982"/>
    </source>
</evidence>
<accession>A0ABW8UV51</accession>
<feature type="chain" id="PRO_5045931374" evidence="6">
    <location>
        <begin position="23"/>
        <end position="157"/>
    </location>
</feature>
<keyword evidence="3" id="KW-0479">Metal-binding</keyword>
<sequence length="157" mass="15993">MRLFGLTLTTLAATAVAFTALADGHTKALEGAVQARKASMSTIGYHTGLLGAMAKGEAPYDAAIATAAAENLAAAASMNRIVFWIEGSEQGAIEGSRAKPEIWSDAAGFEESAMALETAAAAMVTAAGTDLESLRAAMGPVGKSCGDCHKAYRGPRN</sequence>
<dbReference type="InterPro" id="IPR015984">
    <property type="entry name" value="Cyt_c_prime_subgr"/>
</dbReference>
<gene>
    <name evidence="7" type="ORF">ACERZ8_14445</name>
</gene>
<evidence type="ECO:0000256" key="1">
    <source>
        <dbReference type="ARBA" id="ARBA00022448"/>
    </source>
</evidence>
<dbReference type="Proteomes" id="UP001627408">
    <property type="component" value="Unassembled WGS sequence"/>
</dbReference>
<dbReference type="PIRSF" id="PIRSF000027">
    <property type="entry name" value="Cytc_c_prime"/>
    <property type="match status" value="1"/>
</dbReference>
<dbReference type="RefSeq" id="WP_407592857.1">
    <property type="nucleotide sequence ID" value="NZ_JBHDIY010000002.1"/>
</dbReference>
<reference evidence="7 8" key="1">
    <citation type="submission" date="2024-08" db="EMBL/GenBank/DDBJ databases">
        <title>Tateyamaria sp. nov., isolated from marine algae.</title>
        <authorList>
            <person name="Choi B.J."/>
            <person name="Kim J.M."/>
            <person name="Lee J.K."/>
            <person name="Choi D.G."/>
            <person name="Bayburt H."/>
            <person name="Baek J.H."/>
            <person name="Han D.M."/>
            <person name="Jeon C.O."/>
        </authorList>
    </citation>
    <scope>NUCLEOTIDE SEQUENCE [LARGE SCALE GENOMIC DNA]</scope>
    <source>
        <strain evidence="7 8">KMU-156</strain>
    </source>
</reference>
<evidence type="ECO:0000256" key="6">
    <source>
        <dbReference type="SAM" id="SignalP"/>
    </source>
</evidence>
<organism evidence="7 8">
    <name type="scientific">Tateyamaria armeniaca</name>
    <dbReference type="NCBI Taxonomy" id="2518930"/>
    <lineage>
        <taxon>Bacteria</taxon>
        <taxon>Pseudomonadati</taxon>
        <taxon>Pseudomonadota</taxon>
        <taxon>Alphaproteobacteria</taxon>
        <taxon>Rhodobacterales</taxon>
        <taxon>Roseobacteraceae</taxon>
        <taxon>Tateyamaria</taxon>
    </lineage>
</organism>
<evidence type="ECO:0000256" key="5">
    <source>
        <dbReference type="ARBA" id="ARBA00023004"/>
    </source>
</evidence>
<keyword evidence="1" id="KW-0813">Transport</keyword>
<comment type="caution">
    <text evidence="7">The sequence shown here is derived from an EMBL/GenBank/DDBJ whole genome shotgun (WGS) entry which is preliminary data.</text>
</comment>
<evidence type="ECO:0000313" key="8">
    <source>
        <dbReference type="Proteomes" id="UP001627408"/>
    </source>
</evidence>
<dbReference type="InterPro" id="IPR002321">
    <property type="entry name" value="Cyt_c_II"/>
</dbReference>
<name>A0ABW8UV51_9RHOB</name>
<dbReference type="PRINTS" id="PR00608">
    <property type="entry name" value="CYTCHROMECII"/>
</dbReference>
<proteinExistence type="predicted"/>